<dbReference type="GO" id="GO:0000973">
    <property type="term" value="P:post-transcriptional tethering of RNA polymerase II gene DNA at nuclear periphery"/>
    <property type="evidence" value="ECO:0007669"/>
    <property type="project" value="TreeGrafter"/>
</dbReference>
<evidence type="ECO:0000256" key="4">
    <source>
        <dbReference type="ARBA" id="ARBA00023010"/>
    </source>
</evidence>
<evidence type="ECO:0000256" key="1">
    <source>
        <dbReference type="ARBA" id="ARBA00022448"/>
    </source>
</evidence>
<keyword evidence="2" id="KW-0509">mRNA transport</keyword>
<dbReference type="AlphaFoldDB" id="A0A1D8NDW8"/>
<reference evidence="9 11" key="2">
    <citation type="submission" date="2018-07" db="EMBL/GenBank/DDBJ databases">
        <title>Draft Genome Assemblies for Five Robust Yarrowia lipolytica Strains Exhibiting High Lipid Production and Pentose Sugar Utilization and Sugar Alcohol Secretion from Undetoxified Lignocellulosic Biomass Hydrolysates.</title>
        <authorList>
            <consortium name="DOE Joint Genome Institute"/>
            <person name="Walker C."/>
            <person name="Ryu S."/>
            <person name="Na H."/>
            <person name="Zane M."/>
            <person name="LaButti K."/>
            <person name="Lipzen A."/>
            <person name="Haridas S."/>
            <person name="Barry K."/>
            <person name="Grigoriev I.V."/>
            <person name="Quarterman J."/>
            <person name="Slininger P."/>
            <person name="Dien B."/>
            <person name="Trinh C.T."/>
        </authorList>
    </citation>
    <scope>NUCLEOTIDE SEQUENCE [LARGE SCALE GENOMIC DNA]</scope>
    <source>
        <strain evidence="9 11">YB392</strain>
    </source>
</reference>
<evidence type="ECO:0000256" key="2">
    <source>
        <dbReference type="ARBA" id="ARBA00022816"/>
    </source>
</evidence>
<dbReference type="PANTHER" id="PTHR13003">
    <property type="entry name" value="NUP107-RELATED"/>
    <property type="match status" value="1"/>
</dbReference>
<name>A0A1D8NDW8_YARLL</name>
<dbReference type="VEuPathDB" id="FungiDB:YALI1_D11479g"/>
<dbReference type="OMA" id="MAHIVLF"/>
<comment type="function">
    <text evidence="7">Functions as a component of the nuclear pore complex (NPC).</text>
</comment>
<dbReference type="Pfam" id="PF04121">
    <property type="entry name" value="Nup84_Nup100"/>
    <property type="match status" value="1"/>
</dbReference>
<dbReference type="GO" id="GO:0031080">
    <property type="term" value="C:nuclear pore outer ring"/>
    <property type="evidence" value="ECO:0007669"/>
    <property type="project" value="TreeGrafter"/>
</dbReference>
<comment type="subcellular location">
    <subcellularLocation>
        <location evidence="7">Nucleus</location>
        <location evidence="7">Nuclear pore complex</location>
    </subcellularLocation>
    <subcellularLocation>
        <location evidence="7">Nucleus membrane</location>
    </subcellularLocation>
</comment>
<evidence type="ECO:0000256" key="6">
    <source>
        <dbReference type="ARBA" id="ARBA00023242"/>
    </source>
</evidence>
<dbReference type="Gene3D" id="1.10.3450.20">
    <property type="match status" value="1"/>
</dbReference>
<dbReference type="GO" id="GO:0017056">
    <property type="term" value="F:structural constituent of nuclear pore"/>
    <property type="evidence" value="ECO:0007669"/>
    <property type="project" value="UniProtKB-UniRule"/>
</dbReference>
<keyword evidence="6 7" id="KW-0539">Nucleus</keyword>
<evidence type="ECO:0000313" key="9">
    <source>
        <dbReference type="EMBL" id="RDW24872.1"/>
    </source>
</evidence>
<dbReference type="GO" id="GO:0031965">
    <property type="term" value="C:nuclear membrane"/>
    <property type="evidence" value="ECO:0007669"/>
    <property type="project" value="UniProtKB-SubCell"/>
</dbReference>
<keyword evidence="1 7" id="KW-0813">Transport</keyword>
<dbReference type="RefSeq" id="XP_502599.1">
    <property type="nucleotide sequence ID" value="XM_502599.1"/>
</dbReference>
<dbReference type="Proteomes" id="UP000256601">
    <property type="component" value="Unassembled WGS sequence"/>
</dbReference>
<keyword evidence="7" id="KW-0472">Membrane</keyword>
<dbReference type="EMBL" id="CP017556">
    <property type="protein sequence ID" value="AOW03808.1"/>
    <property type="molecule type" value="Genomic_DNA"/>
</dbReference>
<keyword evidence="3" id="KW-0653">Protein transport</keyword>
<comment type="similarity">
    <text evidence="7">Belongs to the nucleoporin Nup84/Nup107 family.</text>
</comment>
<accession>A0A1D8NDW8</accession>
<evidence type="ECO:0000256" key="3">
    <source>
        <dbReference type="ARBA" id="ARBA00022927"/>
    </source>
</evidence>
<dbReference type="VEuPathDB" id="FungiDB:YALI0_D08998g"/>
<keyword evidence="5 7" id="KW-0906">Nuclear pore complex</keyword>
<gene>
    <name evidence="9" type="ORF">B0I71DRAFT_165790</name>
    <name evidence="8" type="ORF">YALI1_D11479g</name>
</gene>
<reference evidence="8 10" key="1">
    <citation type="journal article" date="2016" name="PLoS ONE">
        <title>Sequence Assembly of Yarrowia lipolytica Strain W29/CLIB89 Shows Transposable Element Diversity.</title>
        <authorList>
            <person name="Magnan C."/>
            <person name="Yu J."/>
            <person name="Chang I."/>
            <person name="Jahn E."/>
            <person name="Kanomata Y."/>
            <person name="Wu J."/>
            <person name="Zeller M."/>
            <person name="Oakes M."/>
            <person name="Baldi P."/>
            <person name="Sandmeyer S."/>
        </authorList>
    </citation>
    <scope>NUCLEOTIDE SEQUENCE [LARGE SCALE GENOMIC DNA]</scope>
    <source>
        <strain evidence="8">CLIB89</strain>
        <strain evidence="10">CLIB89(W29)</strain>
    </source>
</reference>
<dbReference type="OrthoDB" id="3098at2759"/>
<dbReference type="GO" id="GO:0006406">
    <property type="term" value="P:mRNA export from nucleus"/>
    <property type="evidence" value="ECO:0007669"/>
    <property type="project" value="TreeGrafter"/>
</dbReference>
<evidence type="ECO:0000313" key="11">
    <source>
        <dbReference type="Proteomes" id="UP000256601"/>
    </source>
</evidence>
<dbReference type="eggNOG" id="KOG1964">
    <property type="taxonomic scope" value="Eukaryota"/>
</dbReference>
<dbReference type="EMBL" id="KZ859017">
    <property type="protein sequence ID" value="RDW24872.1"/>
    <property type="molecule type" value="Genomic_DNA"/>
</dbReference>
<comment type="subunit">
    <text evidence="7">Part of the nuclear pore complex (NPC).</text>
</comment>
<organism evidence="8 10">
    <name type="scientific">Yarrowia lipolytica</name>
    <name type="common">Candida lipolytica</name>
    <dbReference type="NCBI Taxonomy" id="4952"/>
    <lineage>
        <taxon>Eukaryota</taxon>
        <taxon>Fungi</taxon>
        <taxon>Dikarya</taxon>
        <taxon>Ascomycota</taxon>
        <taxon>Saccharomycotina</taxon>
        <taxon>Dipodascomycetes</taxon>
        <taxon>Dipodascales</taxon>
        <taxon>Dipodascales incertae sedis</taxon>
        <taxon>Yarrowia</taxon>
    </lineage>
</organism>
<evidence type="ECO:0000256" key="5">
    <source>
        <dbReference type="ARBA" id="ARBA00023132"/>
    </source>
</evidence>
<dbReference type="GeneID" id="2910684"/>
<dbReference type="GO" id="GO:0006606">
    <property type="term" value="P:protein import into nucleus"/>
    <property type="evidence" value="ECO:0007669"/>
    <property type="project" value="TreeGrafter"/>
</dbReference>
<dbReference type="PANTHER" id="PTHR13003:SF2">
    <property type="entry name" value="NUCLEAR PORE COMPLEX PROTEIN NUP107"/>
    <property type="match status" value="1"/>
</dbReference>
<keyword evidence="4 7" id="KW-0811">Translocation</keyword>
<dbReference type="Gene3D" id="1.20.190.50">
    <property type="match status" value="1"/>
</dbReference>
<protein>
    <recommendedName>
        <fullName evidence="7">Nuclear pore complex protein</fullName>
    </recommendedName>
</protein>
<evidence type="ECO:0000313" key="10">
    <source>
        <dbReference type="Proteomes" id="UP000182444"/>
    </source>
</evidence>
<evidence type="ECO:0000256" key="7">
    <source>
        <dbReference type="RuleBase" id="RU365072"/>
    </source>
</evidence>
<dbReference type="Proteomes" id="UP000182444">
    <property type="component" value="Chromosome 1D"/>
</dbReference>
<evidence type="ECO:0000313" key="8">
    <source>
        <dbReference type="EMBL" id="AOW03808.1"/>
    </source>
</evidence>
<sequence>MEDEYQLFASALEALMDNPLELIDRFMDISRDLAAQTAQETEEAMDSENFSNWELEARFWQLTATLSEARERFAETHNDDKMDVEGDSTTTDVFPFSSDASVLQQYKQTHLRVMETFLVNRWLQDNLTPSDHENIEIWGSKWMHTKSDIASKKRLGGGSVGNTSTLVSEMDADAPLRQKKPIAGEDAGYDSKLFRAIFDLIRRRQIKEASQLAEKTGNLSLKMAIGGLAAMEDTDVDPLDDAKAVGTTRTALWRRMCLSVAASPIGDYEKAVYGFLGGDVGTVLEVSDSWETQLLAYTNNMCSDQFEQALNDAHRVSSKTKALIPLVCPGHVSSMQDALELLAESSNIDVKRQAMNPIRTFVGAVINNTIETIASTSSDALRVAASTGQPNAVSESSIILRVLVHLLLALRHGYGGQKELDISHYNIISAYVERLAGEGHMELVPLYVSFLDSEDVTDQYSYYLANISDPSEREQQIHLANQYGVDIKACVKAAVARVFDESMSQYVIPDIIAVKFDNQVEDTDVRLYRAVEWFEDVKMWSETIDASVKLLRRFLLCGKVGAAREAGMRLNVPMLMQQYQADTLGADGNELDELVARELEQLYDLILFLDAVHSWEELMNSPRTHENNTQIAHKVTEIARQSDKLIHDWLIELLQQYTENQEIRPQDYTHLSHLRQIYIPYVILQLLSVYVRSRHIDPRFVTDAIELSVLVADDQQQIYRDFVDSGRLEEFLQCIFQASALMN</sequence>
<dbReference type="InterPro" id="IPR007252">
    <property type="entry name" value="Nup84/Nup107"/>
</dbReference>
<proteinExistence type="inferred from homology"/>
<dbReference type="KEGG" id="yli:2910684"/>